<evidence type="ECO:0000256" key="2">
    <source>
        <dbReference type="ARBA" id="ARBA00022598"/>
    </source>
</evidence>
<dbReference type="InterPro" id="IPR005479">
    <property type="entry name" value="CPAse_ATP-bd"/>
</dbReference>
<keyword evidence="4 8" id="KW-0547">Nucleotide-binding</keyword>
<protein>
    <recommendedName>
        <fullName evidence="1">biotin carboxylase</fullName>
        <ecNumber evidence="1">6.3.4.14</ecNumber>
    </recommendedName>
</protein>
<evidence type="ECO:0000313" key="12">
    <source>
        <dbReference type="EMBL" id="KPL87714.1"/>
    </source>
</evidence>
<dbReference type="InterPro" id="IPR050856">
    <property type="entry name" value="Biotin_carboxylase_complex"/>
</dbReference>
<evidence type="ECO:0000256" key="3">
    <source>
        <dbReference type="ARBA" id="ARBA00022723"/>
    </source>
</evidence>
<dbReference type="InterPro" id="IPR011054">
    <property type="entry name" value="Rudment_hybrid_motif"/>
</dbReference>
<accession>A0A0M9UCW4</accession>
<dbReference type="Proteomes" id="UP000050502">
    <property type="component" value="Unassembled WGS sequence"/>
</dbReference>
<dbReference type="UniPathway" id="UPA00655">
    <property type="reaction ID" value="UER00711"/>
</dbReference>
<evidence type="ECO:0000256" key="1">
    <source>
        <dbReference type="ARBA" id="ARBA00013263"/>
    </source>
</evidence>
<dbReference type="NCBIfam" id="NF006367">
    <property type="entry name" value="PRK08591.1"/>
    <property type="match status" value="1"/>
</dbReference>
<dbReference type="GO" id="GO:0004075">
    <property type="term" value="F:biotin carboxylase activity"/>
    <property type="evidence" value="ECO:0007669"/>
    <property type="project" value="UniProtKB-EC"/>
</dbReference>
<evidence type="ECO:0000313" key="14">
    <source>
        <dbReference type="Proteomes" id="UP000050502"/>
    </source>
</evidence>
<dbReference type="PROSITE" id="PS50979">
    <property type="entry name" value="BC"/>
    <property type="match status" value="1"/>
</dbReference>
<evidence type="ECO:0000313" key="13">
    <source>
        <dbReference type="Proteomes" id="UP000037784"/>
    </source>
</evidence>
<dbReference type="PANTHER" id="PTHR18866:SF33">
    <property type="entry name" value="METHYLCROTONOYL-COA CARBOXYLASE SUBUNIT ALPHA, MITOCHONDRIAL-RELATED"/>
    <property type="match status" value="1"/>
</dbReference>
<dbReference type="PROSITE" id="PS00866">
    <property type="entry name" value="CPSASE_1"/>
    <property type="match status" value="1"/>
</dbReference>
<dbReference type="PROSITE" id="PS00867">
    <property type="entry name" value="CPSASE_2"/>
    <property type="match status" value="1"/>
</dbReference>
<dbReference type="OrthoDB" id="9807469at2"/>
<dbReference type="InterPro" id="IPR005481">
    <property type="entry name" value="BC-like_N"/>
</dbReference>
<dbReference type="SUPFAM" id="SSF52440">
    <property type="entry name" value="PreATP-grasp domain"/>
    <property type="match status" value="1"/>
</dbReference>
<evidence type="ECO:0000256" key="8">
    <source>
        <dbReference type="PROSITE-ProRule" id="PRU00409"/>
    </source>
</evidence>
<evidence type="ECO:0000256" key="6">
    <source>
        <dbReference type="ARBA" id="ARBA00022842"/>
    </source>
</evidence>
<keyword evidence="7" id="KW-0092">Biotin</keyword>
<dbReference type="EC" id="6.3.4.14" evidence="1"/>
<keyword evidence="6" id="KW-0460">Magnesium</keyword>
<dbReference type="SUPFAM" id="SSF56059">
    <property type="entry name" value="Glutathione synthetase ATP-binding domain-like"/>
    <property type="match status" value="1"/>
</dbReference>
<gene>
    <name evidence="11" type="primary">accC</name>
    <name evidence="11" type="ORF">ARMA_1740</name>
    <name evidence="12" type="ORF">SE16_08950</name>
</gene>
<keyword evidence="2 11" id="KW-0436">Ligase</keyword>
<evidence type="ECO:0000259" key="10">
    <source>
        <dbReference type="PROSITE" id="PS50979"/>
    </source>
</evidence>
<dbReference type="Pfam" id="PF00289">
    <property type="entry name" value="Biotin_carb_N"/>
    <property type="match status" value="1"/>
</dbReference>
<dbReference type="SMART" id="SM00878">
    <property type="entry name" value="Biotin_carb_C"/>
    <property type="match status" value="1"/>
</dbReference>
<evidence type="ECO:0000256" key="5">
    <source>
        <dbReference type="ARBA" id="ARBA00022840"/>
    </source>
</evidence>
<dbReference type="SUPFAM" id="SSF51246">
    <property type="entry name" value="Rudiment single hybrid motif"/>
    <property type="match status" value="1"/>
</dbReference>
<feature type="domain" description="Biotin carboxylation" evidence="10">
    <location>
        <begin position="1"/>
        <end position="445"/>
    </location>
</feature>
<keyword evidence="5 8" id="KW-0067">ATP-binding</keyword>
<dbReference type="Proteomes" id="UP000037784">
    <property type="component" value="Unassembled WGS sequence"/>
</dbReference>
<comment type="caution">
    <text evidence="11">The sequence shown here is derived from an EMBL/GenBank/DDBJ whole genome shotgun (WGS) entry which is preliminary data.</text>
</comment>
<evidence type="ECO:0000256" key="7">
    <source>
        <dbReference type="ARBA" id="ARBA00023267"/>
    </source>
</evidence>
<dbReference type="InterPro" id="IPR016185">
    <property type="entry name" value="PreATP-grasp_dom_sf"/>
</dbReference>
<reference evidence="11 13" key="1">
    <citation type="journal article" date="2015" name="Genome Announc.">
        <title>Draft Genome Sequence of a Heterotrophic Facultative Anaerobic Thermophilic Bacterium, Ardenticatena maritima Strain 110ST.</title>
        <authorList>
            <person name="Kawaichi S."/>
            <person name="Yoshida T."/>
            <person name="Sako Y."/>
            <person name="Nakamura R."/>
        </authorList>
    </citation>
    <scope>NUCLEOTIDE SEQUENCE [LARGE SCALE GENOMIC DNA]</scope>
    <source>
        <strain evidence="11 13">110S</strain>
    </source>
</reference>
<evidence type="ECO:0000259" key="9">
    <source>
        <dbReference type="PROSITE" id="PS50975"/>
    </source>
</evidence>
<dbReference type="STRING" id="872965.SE16_08950"/>
<dbReference type="Gene3D" id="3.30.470.20">
    <property type="entry name" value="ATP-grasp fold, B domain"/>
    <property type="match status" value="1"/>
</dbReference>
<dbReference type="AlphaFoldDB" id="A0A0M9UCW4"/>
<dbReference type="FunFam" id="3.30.470.20:FF:000028">
    <property type="entry name" value="Methylcrotonoyl-CoA carboxylase subunit alpha, mitochondrial"/>
    <property type="match status" value="1"/>
</dbReference>
<name>A0A0M9UCW4_9CHLR</name>
<evidence type="ECO:0000313" key="11">
    <source>
        <dbReference type="EMBL" id="GAP63317.1"/>
    </source>
</evidence>
<evidence type="ECO:0000256" key="4">
    <source>
        <dbReference type="ARBA" id="ARBA00022741"/>
    </source>
</evidence>
<dbReference type="RefSeq" id="WP_054493171.1">
    <property type="nucleotide sequence ID" value="NZ_BBZA01000137.1"/>
</dbReference>
<dbReference type="Pfam" id="PF02785">
    <property type="entry name" value="Biotin_carb_C"/>
    <property type="match status" value="1"/>
</dbReference>
<dbReference type="Pfam" id="PF02786">
    <property type="entry name" value="CPSase_L_D2"/>
    <property type="match status" value="1"/>
</dbReference>
<dbReference type="FunFam" id="3.30.1490.20:FF:000018">
    <property type="entry name" value="Biotin carboxylase"/>
    <property type="match status" value="1"/>
</dbReference>
<dbReference type="GO" id="GO:2001295">
    <property type="term" value="P:malonyl-CoA biosynthetic process"/>
    <property type="evidence" value="ECO:0007669"/>
    <property type="project" value="UniProtKB-UniPathway"/>
</dbReference>
<dbReference type="InParanoid" id="A0A0M9UCW4"/>
<dbReference type="PATRIC" id="fig|872965.6.peg.1827"/>
<feature type="domain" description="ATP-grasp" evidence="9">
    <location>
        <begin position="120"/>
        <end position="316"/>
    </location>
</feature>
<dbReference type="EMBL" id="LGKN01000005">
    <property type="protein sequence ID" value="KPL87714.1"/>
    <property type="molecule type" value="Genomic_DNA"/>
</dbReference>
<dbReference type="GO" id="GO:0046872">
    <property type="term" value="F:metal ion binding"/>
    <property type="evidence" value="ECO:0007669"/>
    <property type="project" value="UniProtKB-KW"/>
</dbReference>
<dbReference type="PROSITE" id="PS50975">
    <property type="entry name" value="ATP_GRASP"/>
    <property type="match status" value="1"/>
</dbReference>
<organism evidence="11 13">
    <name type="scientific">Ardenticatena maritima</name>
    <dbReference type="NCBI Taxonomy" id="872965"/>
    <lineage>
        <taxon>Bacteria</taxon>
        <taxon>Bacillati</taxon>
        <taxon>Chloroflexota</taxon>
        <taxon>Ardenticatenia</taxon>
        <taxon>Ardenticatenales</taxon>
        <taxon>Ardenticatenaceae</taxon>
        <taxon>Ardenticatena</taxon>
    </lineage>
</organism>
<keyword evidence="3" id="KW-0479">Metal-binding</keyword>
<dbReference type="InterPro" id="IPR004549">
    <property type="entry name" value="Acetyl_CoA_COase_biotin_COase"/>
</dbReference>
<sequence length="497" mass="55055">MFQKVLIANRGEIAVRIIRACQELGVRTVAVYSDADRKALHVRYADEAYHIGPPPPGESYLRIDKLIDVALRAGADAVHPGYGFLAENATFARAVAEAGLTFIGPSPEAIALMGDKVAARRSAERAGVPLVPGTKGGLSDEELIEAAHRIGFPVMVKAAAGGGGKGMRIVRTPEELPRAIQAARREAKGAFGDDSVYIEKLIEGGRHIEIQILADEHGNVISLGERECSIQRRHQKLLEEAPSPFMDEDLRRRMSETAVALAREVDYANAGTIEFLVDRDKNFYFLEMNTRLQVEHPVTELVTGVDIVKEQLRIASGRRLRYKQEDITMTGWAIEARITAEDPFNNFLPSIGVITRLQEPTGPGVRIESGVFEGFEVSLHYDPMIAKLVVYGETRGDAILRLRRALNEYRILGVKTNIPFHRRLVDNTNFIGGVYDTAFIENTPELLQPTSQKRGLEAAIAATLLMHQRRQKALVYVAGTDDTTSRWRLAARMEALR</sequence>
<dbReference type="GO" id="GO:0005524">
    <property type="term" value="F:ATP binding"/>
    <property type="evidence" value="ECO:0007669"/>
    <property type="project" value="UniProtKB-UniRule"/>
</dbReference>
<dbReference type="InterPro" id="IPR011761">
    <property type="entry name" value="ATP-grasp"/>
</dbReference>
<dbReference type="EMBL" id="BBZA01000137">
    <property type="protein sequence ID" value="GAP63317.1"/>
    <property type="molecule type" value="Genomic_DNA"/>
</dbReference>
<reference evidence="12 14" key="2">
    <citation type="submission" date="2015-07" db="EMBL/GenBank/DDBJ databases">
        <title>Whole genome sequence of Ardenticatena maritima DSM 23922.</title>
        <authorList>
            <person name="Hemp J."/>
            <person name="Ward L.M."/>
            <person name="Pace L.A."/>
            <person name="Fischer W.W."/>
        </authorList>
    </citation>
    <scope>NUCLEOTIDE SEQUENCE [LARGE SCALE GENOMIC DNA]</scope>
    <source>
        <strain evidence="12 14">110S</strain>
    </source>
</reference>
<dbReference type="PANTHER" id="PTHR18866">
    <property type="entry name" value="CARBOXYLASE:PYRUVATE/ACETYL-COA/PROPIONYL-COA CARBOXYLASE"/>
    <property type="match status" value="1"/>
</dbReference>
<dbReference type="NCBIfam" id="TIGR00514">
    <property type="entry name" value="accC"/>
    <property type="match status" value="1"/>
</dbReference>
<dbReference type="InterPro" id="IPR005482">
    <property type="entry name" value="Biotin_COase_C"/>
</dbReference>
<keyword evidence="13" id="KW-1185">Reference proteome</keyword>
<dbReference type="FunCoup" id="A0A0M9UCW4">
    <property type="interactions" value="442"/>
</dbReference>
<proteinExistence type="predicted"/>
<dbReference type="FunFam" id="3.40.50.20:FF:000010">
    <property type="entry name" value="Propionyl-CoA carboxylase subunit alpha"/>
    <property type="match status" value="1"/>
</dbReference>
<dbReference type="InterPro" id="IPR011764">
    <property type="entry name" value="Biotin_carboxylation_dom"/>
</dbReference>
<reference evidence="13" key="3">
    <citation type="submission" date="2015-08" db="EMBL/GenBank/DDBJ databases">
        <title>Draft Genome Sequence of a Heterotrophic Facultative Anaerobic Bacterium Ardenticatena maritima Strain 110S.</title>
        <authorList>
            <person name="Kawaichi S."/>
            <person name="Yoshida T."/>
            <person name="Sako Y."/>
            <person name="Nakamura R."/>
        </authorList>
    </citation>
    <scope>NUCLEOTIDE SEQUENCE [LARGE SCALE GENOMIC DNA]</scope>
    <source>
        <strain evidence="13">110S</strain>
    </source>
</reference>